<keyword evidence="4 5" id="KW-0472">Membrane</keyword>
<evidence type="ECO:0000256" key="2">
    <source>
        <dbReference type="ARBA" id="ARBA00022692"/>
    </source>
</evidence>
<feature type="transmembrane region" description="Helical" evidence="5">
    <location>
        <begin position="151"/>
        <end position="173"/>
    </location>
</feature>
<dbReference type="AlphaFoldDB" id="A0A2U2B3X9"/>
<evidence type="ECO:0000256" key="1">
    <source>
        <dbReference type="ARBA" id="ARBA00004141"/>
    </source>
</evidence>
<evidence type="ECO:0000313" key="8">
    <source>
        <dbReference type="Proteomes" id="UP000244956"/>
    </source>
</evidence>
<dbReference type="PANTHER" id="PTHR37422:SF13">
    <property type="entry name" value="LIPOPOLYSACCHARIDE BIOSYNTHESIS PROTEIN PA4999-RELATED"/>
    <property type="match status" value="1"/>
</dbReference>
<name>A0A2U2B3X9_9BACT</name>
<evidence type="ECO:0000259" key="6">
    <source>
        <dbReference type="Pfam" id="PF04932"/>
    </source>
</evidence>
<feature type="transmembrane region" description="Helical" evidence="5">
    <location>
        <begin position="408"/>
        <end position="425"/>
    </location>
</feature>
<keyword evidence="2 5" id="KW-0812">Transmembrane</keyword>
<dbReference type="GO" id="GO:0016020">
    <property type="term" value="C:membrane"/>
    <property type="evidence" value="ECO:0007669"/>
    <property type="project" value="UniProtKB-SubCell"/>
</dbReference>
<accession>A0A2U2B3X9</accession>
<organism evidence="7 8">
    <name type="scientific">Marinilabilia rubra</name>
    <dbReference type="NCBI Taxonomy" id="2162893"/>
    <lineage>
        <taxon>Bacteria</taxon>
        <taxon>Pseudomonadati</taxon>
        <taxon>Bacteroidota</taxon>
        <taxon>Bacteroidia</taxon>
        <taxon>Marinilabiliales</taxon>
        <taxon>Marinilabiliaceae</taxon>
        <taxon>Marinilabilia</taxon>
    </lineage>
</organism>
<feature type="domain" description="O-antigen ligase-related" evidence="6">
    <location>
        <begin position="225"/>
        <end position="367"/>
    </location>
</feature>
<comment type="subcellular location">
    <subcellularLocation>
        <location evidence="1">Membrane</location>
        <topology evidence="1">Multi-pass membrane protein</topology>
    </subcellularLocation>
</comment>
<evidence type="ECO:0000313" key="7">
    <source>
        <dbReference type="EMBL" id="PWD97771.1"/>
    </source>
</evidence>
<sequence>MINQILYEKNNYLTLLFWVLVGAFAGPLVYVVVPIHMLILKQKGAWLWILLGLWLVLTLSDSRQPVFRFAVNLKTAMMLVMGYLFLVMPKDNEDPIRFIKPFIPFFVVAFVSLIGSPVAFEGFQKAVSYVLLLTVIPPMVNLLLTYERERFLYHLVMVGVIVLVTGIVLRFVAPGFVIFGGERYSGLLGNPNGMGIYGFMFTALFTIVIHFHRYLFTRNQIIFIYAIIFASLIMGGSRGGLFSTALFIGAWFLLRRDVIIGFIIMSAIFISYQYVVANFEAIVTSLGLADYFRLETLETGSGRLIVAKIAWKHIQENYWFSHGFAFNEHILAQYKDYFEQEGHQGNVHNSWLTMWMDAGLVGLVLFAIGWLTNFIRAAKFSPLVWAVFFGLLLSISVESWLVASLNPFTIVLVIILSMMGNPAFYNRRVGD</sequence>
<feature type="transmembrane region" description="Helical" evidence="5">
    <location>
        <begin position="223"/>
        <end position="252"/>
    </location>
</feature>
<keyword evidence="8" id="KW-1185">Reference proteome</keyword>
<feature type="transmembrane region" description="Helical" evidence="5">
    <location>
        <begin position="98"/>
        <end position="120"/>
    </location>
</feature>
<evidence type="ECO:0000256" key="5">
    <source>
        <dbReference type="SAM" id="Phobius"/>
    </source>
</evidence>
<feature type="transmembrane region" description="Helical" evidence="5">
    <location>
        <begin position="383"/>
        <end position="401"/>
    </location>
</feature>
<feature type="transmembrane region" description="Helical" evidence="5">
    <location>
        <begin position="45"/>
        <end position="60"/>
    </location>
</feature>
<dbReference type="OrthoDB" id="1111552at2"/>
<dbReference type="InterPro" id="IPR051533">
    <property type="entry name" value="WaaL-like"/>
</dbReference>
<feature type="transmembrane region" description="Helical" evidence="5">
    <location>
        <begin position="66"/>
        <end position="86"/>
    </location>
</feature>
<dbReference type="InterPro" id="IPR007016">
    <property type="entry name" value="O-antigen_ligase-rel_domated"/>
</dbReference>
<proteinExistence type="predicted"/>
<dbReference type="Proteomes" id="UP000244956">
    <property type="component" value="Unassembled WGS sequence"/>
</dbReference>
<dbReference type="RefSeq" id="WP_109266108.1">
    <property type="nucleotide sequence ID" value="NZ_QEWP01000026.1"/>
</dbReference>
<feature type="transmembrane region" description="Helical" evidence="5">
    <location>
        <begin position="126"/>
        <end position="144"/>
    </location>
</feature>
<protein>
    <recommendedName>
        <fullName evidence="6">O-antigen ligase-related domain-containing protein</fullName>
    </recommendedName>
</protein>
<gene>
    <name evidence="7" type="ORF">DDZ16_19240</name>
</gene>
<dbReference type="Pfam" id="PF04932">
    <property type="entry name" value="Wzy_C"/>
    <property type="match status" value="1"/>
</dbReference>
<comment type="caution">
    <text evidence="7">The sequence shown here is derived from an EMBL/GenBank/DDBJ whole genome shotgun (WGS) entry which is preliminary data.</text>
</comment>
<reference evidence="7 8" key="1">
    <citation type="submission" date="2018-05" db="EMBL/GenBank/DDBJ databases">
        <title>Marinilabilia rubrum sp. nov., isolated from saltern sediment.</title>
        <authorList>
            <person name="Zhang R."/>
        </authorList>
    </citation>
    <scope>NUCLEOTIDE SEQUENCE [LARGE SCALE GENOMIC DNA]</scope>
    <source>
        <strain evidence="7 8">WTE16</strain>
    </source>
</reference>
<feature type="transmembrane region" description="Helical" evidence="5">
    <location>
        <begin position="12"/>
        <end position="33"/>
    </location>
</feature>
<dbReference type="EMBL" id="QEWP01000026">
    <property type="protein sequence ID" value="PWD97771.1"/>
    <property type="molecule type" value="Genomic_DNA"/>
</dbReference>
<keyword evidence="3 5" id="KW-1133">Transmembrane helix</keyword>
<evidence type="ECO:0000256" key="4">
    <source>
        <dbReference type="ARBA" id="ARBA00023136"/>
    </source>
</evidence>
<evidence type="ECO:0000256" key="3">
    <source>
        <dbReference type="ARBA" id="ARBA00022989"/>
    </source>
</evidence>
<feature type="transmembrane region" description="Helical" evidence="5">
    <location>
        <begin position="258"/>
        <end position="277"/>
    </location>
</feature>
<dbReference type="PANTHER" id="PTHR37422">
    <property type="entry name" value="TEICHURONIC ACID BIOSYNTHESIS PROTEIN TUAE"/>
    <property type="match status" value="1"/>
</dbReference>
<feature type="transmembrane region" description="Helical" evidence="5">
    <location>
        <begin position="352"/>
        <end position="371"/>
    </location>
</feature>
<feature type="transmembrane region" description="Helical" evidence="5">
    <location>
        <begin position="193"/>
        <end position="211"/>
    </location>
</feature>